<keyword evidence="25" id="KW-0472">Membrane</keyword>
<keyword evidence="6 26" id="KW-0732">Signal</keyword>
<dbReference type="Pfam" id="PF01401">
    <property type="entry name" value="Peptidase_M2"/>
    <property type="match status" value="5"/>
</dbReference>
<keyword evidence="28" id="KW-1185">Reference proteome</keyword>
<dbReference type="Gene3D" id="1.10.1370.30">
    <property type="match status" value="3"/>
</dbReference>
<evidence type="ECO:0000256" key="22">
    <source>
        <dbReference type="PIRSR" id="PIRSR601548-8"/>
    </source>
</evidence>
<feature type="disulfide bond" evidence="23">
    <location>
        <begin position="2679"/>
        <end position="2697"/>
    </location>
</feature>
<evidence type="ECO:0000313" key="27">
    <source>
        <dbReference type="EMBL" id="KAK6183475.1"/>
    </source>
</evidence>
<dbReference type="PANTHER" id="PTHR10514:SF27">
    <property type="entry name" value="ANGIOTENSIN-CONVERTING ENZYME"/>
    <property type="match status" value="1"/>
</dbReference>
<feature type="binding site" evidence="22">
    <location>
        <position position="2714"/>
    </location>
    <ligand>
        <name>Zn(2+)</name>
        <dbReference type="ChEBI" id="CHEBI:29105"/>
        <label>2</label>
        <note>catalytic</note>
    </ligand>
</feature>
<dbReference type="PROSITE" id="PS52011">
    <property type="entry name" value="PEPTIDASE_M2"/>
    <property type="match status" value="5"/>
</dbReference>
<feature type="active site" description="Proton acceptor 2" evidence="16">
    <location>
        <position position="2127"/>
    </location>
</feature>
<feature type="glycosylation site" description="N-linked (GlcNAc...) asparagine" evidence="20">
    <location>
        <position position="1225"/>
    </location>
</feature>
<keyword evidence="25" id="KW-1133">Transmembrane helix</keyword>
<gene>
    <name evidence="27" type="ORF">SNE40_010951</name>
</gene>
<comment type="cofactor">
    <cofactor evidence="1">
        <name>Zn(2+)</name>
        <dbReference type="ChEBI" id="CHEBI:29105"/>
    </cofactor>
</comment>
<dbReference type="GO" id="GO:0008241">
    <property type="term" value="F:peptidyl-dipeptidase activity"/>
    <property type="evidence" value="ECO:0007669"/>
    <property type="project" value="UniProtKB-EC"/>
</dbReference>
<feature type="disulfide bond" evidence="19">
    <location>
        <begin position="1693"/>
        <end position="1705"/>
    </location>
</feature>
<keyword evidence="10 19" id="KW-1015">Disulfide bond</keyword>
<evidence type="ECO:0000256" key="6">
    <source>
        <dbReference type="ARBA" id="ARBA00022729"/>
    </source>
</evidence>
<comment type="similarity">
    <text evidence="2 23 24">Belongs to the peptidase M2 family.</text>
</comment>
<evidence type="ECO:0000256" key="24">
    <source>
        <dbReference type="RuleBase" id="RU361144"/>
    </source>
</evidence>
<dbReference type="GO" id="GO:0005886">
    <property type="term" value="C:plasma membrane"/>
    <property type="evidence" value="ECO:0007669"/>
    <property type="project" value="TreeGrafter"/>
</dbReference>
<evidence type="ECO:0000256" key="11">
    <source>
        <dbReference type="ARBA" id="ARBA00023180"/>
    </source>
</evidence>
<dbReference type="GO" id="GO:0008237">
    <property type="term" value="F:metallopeptidase activity"/>
    <property type="evidence" value="ECO:0007669"/>
    <property type="project" value="UniProtKB-KW"/>
</dbReference>
<evidence type="ECO:0000256" key="15">
    <source>
        <dbReference type="PIRSR" id="PIRSR601548-10"/>
    </source>
</evidence>
<feature type="chain" id="PRO_5042955540" description="Angiotensin-converting enzyme" evidence="26">
    <location>
        <begin position="19"/>
        <end position="2987"/>
    </location>
</feature>
<feature type="binding site" evidence="17">
    <location>
        <position position="1677"/>
    </location>
    <ligand>
        <name>chloride</name>
        <dbReference type="ChEBI" id="CHEBI:17996"/>
        <label>1</label>
    </ligand>
</feature>
<keyword evidence="3 24" id="KW-0121">Carboxypeptidase</keyword>
<feature type="active site" description="Proton donor 1" evidence="14">
    <location>
        <position position="1668"/>
    </location>
</feature>
<dbReference type="GO" id="GO:0046872">
    <property type="term" value="F:metal ion binding"/>
    <property type="evidence" value="ECO:0007669"/>
    <property type="project" value="UniProtKB-KW"/>
</dbReference>
<dbReference type="PANTHER" id="PTHR10514">
    <property type="entry name" value="ANGIOTENSIN-CONVERTING ENZYME"/>
    <property type="match status" value="1"/>
</dbReference>
<evidence type="ECO:0000256" key="17">
    <source>
        <dbReference type="PIRSR" id="PIRSR601548-2"/>
    </source>
</evidence>
<comment type="caution">
    <text evidence="27">The sequence shown here is derived from an EMBL/GenBank/DDBJ whole genome shotgun (WGS) entry which is preliminary data.</text>
</comment>
<proteinExistence type="inferred from homology"/>
<dbReference type="FunFam" id="1.10.1370.30:FF:000004">
    <property type="entry name" value="Angiotensin-converting enzyme"/>
    <property type="match status" value="5"/>
</dbReference>
<evidence type="ECO:0000256" key="16">
    <source>
        <dbReference type="PIRSR" id="PIRSR601548-11"/>
    </source>
</evidence>
<feature type="binding site" evidence="18">
    <location>
        <position position="1542"/>
    </location>
    <ligand>
        <name>Zn(2+)</name>
        <dbReference type="ChEBI" id="CHEBI:29105"/>
        <label>1</label>
        <note>catalytic</note>
    </ligand>
</feature>
<evidence type="ECO:0000256" key="21">
    <source>
        <dbReference type="PIRSR" id="PIRSR601548-6"/>
    </source>
</evidence>
<keyword evidence="7 24" id="KW-0378">Hydrolase</keyword>
<evidence type="ECO:0000256" key="12">
    <source>
        <dbReference type="ARBA" id="ARBA00036868"/>
    </source>
</evidence>
<evidence type="ECO:0000256" key="1">
    <source>
        <dbReference type="ARBA" id="ARBA00001947"/>
    </source>
</evidence>
<feature type="signal peptide" evidence="26">
    <location>
        <begin position="1"/>
        <end position="18"/>
    </location>
</feature>
<dbReference type="GO" id="GO:0006508">
    <property type="term" value="P:proteolysis"/>
    <property type="evidence" value="ECO:0007669"/>
    <property type="project" value="UniProtKB-KW"/>
</dbReference>
<organism evidence="27 28">
    <name type="scientific">Patella caerulea</name>
    <name type="common">Rayed Mediterranean limpet</name>
    <dbReference type="NCBI Taxonomy" id="87958"/>
    <lineage>
        <taxon>Eukaryota</taxon>
        <taxon>Metazoa</taxon>
        <taxon>Spiralia</taxon>
        <taxon>Lophotrochozoa</taxon>
        <taxon>Mollusca</taxon>
        <taxon>Gastropoda</taxon>
        <taxon>Patellogastropoda</taxon>
        <taxon>Patelloidea</taxon>
        <taxon>Patellidae</taxon>
        <taxon>Patella</taxon>
    </lineage>
</organism>
<dbReference type="PRINTS" id="PR00791">
    <property type="entry name" value="PEPDIPTASEA"/>
</dbReference>
<keyword evidence="25" id="KW-0812">Transmembrane</keyword>
<name>A0AAN8JVD7_PATCE</name>
<feature type="active site" description="Proton donor 2" evidence="16">
    <location>
        <position position="2256"/>
    </location>
</feature>
<evidence type="ECO:0000256" key="3">
    <source>
        <dbReference type="ARBA" id="ARBA00022645"/>
    </source>
</evidence>
<reference evidence="27 28" key="1">
    <citation type="submission" date="2024-01" db="EMBL/GenBank/DDBJ databases">
        <title>The genome of the rayed Mediterranean limpet Patella caerulea (Linnaeus, 1758).</title>
        <authorList>
            <person name="Anh-Thu Weber A."/>
            <person name="Halstead-Nussloch G."/>
        </authorList>
    </citation>
    <scope>NUCLEOTIDE SEQUENCE [LARGE SCALE GENOMIC DNA]</scope>
    <source>
        <strain evidence="27">AATW-2023a</strain>
        <tissue evidence="27">Whole specimen</tissue>
    </source>
</reference>
<dbReference type="GO" id="GO:0004180">
    <property type="term" value="F:carboxypeptidase activity"/>
    <property type="evidence" value="ECO:0007669"/>
    <property type="project" value="UniProtKB-KW"/>
</dbReference>
<feature type="binding site" evidence="17">
    <location>
        <position position="1379"/>
    </location>
    <ligand>
        <name>chloride</name>
        <dbReference type="ChEBI" id="CHEBI:17996"/>
        <label>1</label>
    </ligand>
</feature>
<feature type="disulfide bond" evidence="19 23">
    <location>
        <begin position="1507"/>
        <end position="1525"/>
    </location>
</feature>
<comment type="catalytic activity">
    <reaction evidence="12">
        <text>Release of a C-terminal dipeptide, oligopeptide-|-Xaa-Yaa, when Xaa is not Pro, and Yaa is neither Asp nor Glu. Thus, conversion of angiotensin I to angiotensin II, with increase in vasoconstrictor activity, but no action on angiotensin II.</text>
        <dbReference type="EC" id="3.4.15.1"/>
    </reaction>
</comment>
<evidence type="ECO:0000256" key="9">
    <source>
        <dbReference type="ARBA" id="ARBA00023049"/>
    </source>
</evidence>
<evidence type="ECO:0000256" key="18">
    <source>
        <dbReference type="PIRSR" id="PIRSR601548-3"/>
    </source>
</evidence>
<feature type="binding site" evidence="22">
    <location>
        <position position="2710"/>
    </location>
    <ligand>
        <name>Zn(2+)</name>
        <dbReference type="ChEBI" id="CHEBI:29105"/>
        <label>2</label>
        <note>catalytic</note>
    </ligand>
</feature>
<evidence type="ECO:0000256" key="20">
    <source>
        <dbReference type="PIRSR" id="PIRSR601548-5"/>
    </source>
</evidence>
<feature type="active site" description="Proton acceptor 2" evidence="21">
    <location>
        <position position="2711"/>
    </location>
</feature>
<keyword evidence="4 24" id="KW-0645">Protease</keyword>
<feature type="disulfide bond" evidence="23">
    <location>
        <begin position="332"/>
        <end position="350"/>
    </location>
</feature>
<feature type="disulfide bond" evidence="19">
    <location>
        <begin position="1306"/>
        <end position="1313"/>
    </location>
</feature>
<evidence type="ECO:0000313" key="28">
    <source>
        <dbReference type="Proteomes" id="UP001347796"/>
    </source>
</evidence>
<evidence type="ECO:0000256" key="8">
    <source>
        <dbReference type="ARBA" id="ARBA00022833"/>
    </source>
</evidence>
<evidence type="ECO:0000256" key="7">
    <source>
        <dbReference type="ARBA" id="ARBA00022801"/>
    </source>
</evidence>
<dbReference type="EMBL" id="JAZGQO010000007">
    <property type="protein sequence ID" value="KAK6183475.1"/>
    <property type="molecule type" value="Genomic_DNA"/>
</dbReference>
<evidence type="ECO:0000256" key="5">
    <source>
        <dbReference type="ARBA" id="ARBA00022723"/>
    </source>
</evidence>
<evidence type="ECO:0000256" key="2">
    <source>
        <dbReference type="ARBA" id="ARBA00008139"/>
    </source>
</evidence>
<comment type="caution">
    <text evidence="23">Lacks conserved residue(s) required for the propagation of feature annotation.</text>
</comment>
<keyword evidence="9 24" id="KW-0482">Metalloprotease</keyword>
<evidence type="ECO:0000256" key="26">
    <source>
        <dbReference type="SAM" id="SignalP"/>
    </source>
</evidence>
<feature type="disulfide bond" evidence="23">
    <location>
        <begin position="917"/>
        <end position="935"/>
    </location>
</feature>
<evidence type="ECO:0000256" key="19">
    <source>
        <dbReference type="PIRSR" id="PIRSR601548-4"/>
    </source>
</evidence>
<feature type="binding site" evidence="22">
    <location>
        <position position="2738"/>
    </location>
    <ligand>
        <name>Zn(2+)</name>
        <dbReference type="ChEBI" id="CHEBI:29105"/>
        <label>2</label>
        <note>catalytic</note>
    </ligand>
</feature>
<evidence type="ECO:0000256" key="4">
    <source>
        <dbReference type="ARBA" id="ARBA00022670"/>
    </source>
</evidence>
<evidence type="ECO:0000256" key="10">
    <source>
        <dbReference type="ARBA" id="ARBA00023157"/>
    </source>
</evidence>
<keyword evidence="8 18" id="KW-0862">Zinc</keyword>
<feature type="active site" description="Proton acceptor 1" evidence="14">
    <location>
        <position position="1539"/>
    </location>
</feature>
<protein>
    <recommendedName>
        <fullName evidence="13 24">Angiotensin-converting enzyme</fullName>
        <ecNumber evidence="24">3.4.-.-</ecNumber>
    </recommendedName>
</protein>
<dbReference type="CDD" id="cd06461">
    <property type="entry name" value="M2_ACE"/>
    <property type="match status" value="5"/>
</dbReference>
<sequence>MKVYIAILLLTILKDSECQHSEEDAKKWLTEYNVAFGEMLNQQVNADWTYNTDITDGNEQKQVAATVKLSEFKKEAANNASMFDWKNFNDVDIKRQMKKVSDIGPDALKDAKKVQQLNEAISGMTSIYSKATINLNNETLQLDPGITELLASSRDYDLLQEAWKLWRDASGAKMKAMYQTMVELSNEGSKENGYPDTGAFWRTPYEDADFQDTVEELLVQLKPMYMELHTYIRKKLRDLYGADKFPASGHIPAHILGNMWAQQWNNIYDIVIPYKDKPSVDVTPELIKQNYTVERMFRTSESFFTSIKLEEMVPSFWKDSLFTRPTDREVVCHASAWDFYNAKNFRIKMCTKINMEDLITIHHEMGHVEYFQLYKDQPEVYRDGANPGFHEAIGDTIALSVATPKHLREIGLLAPGADDAEAEINFLMSMALEKIAFLPFGYLIDQWRWSVFSGETQPDHYNQHWWDLRCKYQGISSPVERTKDDFDPGAKFHIPSNVPYIRYFVSFVIQFQFHQALCKAAGHTGPLHRCDIYRSEEAGQKLRTALSLGSSKPWPEVMTILTGQAKMDTGPLQEYFTPLTEWLKEQNKDEKKGWDESCPQTDEAAEEFLRDYNTKAQDVHYRTSVISWKYSTNVTDTNEANRIQAELEAAEFTKEAAKNASTFDWKQLDNWSSRRKFKFITNIGTDAMTNKTKIARLSTVVSKMEGMFSKGKVCLDNKSKTPCLKLEPGISRIFAESRDYDELKTVWKEWRDSTGKLMKPFYQEMVELSNEGVRELGYKDTAEYWKDVYDTPTFEEDLEKLLVQLQPLYRQLHTYVRKELKKVYGPDKFPKTGHIPAHLLGNIWSQEWEELLPLLQPFKHKVSVDVTPTLKAKNFSVEQMFRTAEDFYKSIGLDPMPDTFWQKSMLSRPTDGREVVCYASAWDMGDAKDFRIKMCTDITMTDLITIHHEMGHVEYYLQYKDQPSIFRSGANPGFHEAIGDTMALSAATPKHLRKIGLLPAGPEDYENDINYLMKTALEKIAFLPFGYLIDQWRWSVFSGETKPDNYNDKWWDLRCKHQGINPPVERTEDDFDPGAKYHVASNVPYIRYFVSFVIQFQFHQALCKAANQTGPLHTCDIYQSKDAGTKLRNMLKLGNSLEWQDAMELMTGQRKMDVGPLIEYFKPLMEWLEEENKDEPQGWTDLCPDPNTGTISDIDLAEQFLTTYEHGAENVLYKSAELEWIYNTNLTDYNSKQSVDYSLKVSDYFSEASRNASMFDWKNFKDNSTVRQFESVADLGTSALKDKDKLKRLSEVTSEMESIYSKGQVCLSGHSECMNLDPGLTRLLRSSKNFTELTEVWKGWRDQVGPKIKPLYEEFVELSNEAYRAAGYNNTAERWIEKYETKTLESDLQELLEQLKPLYQQLHSYVRRKLIKQYGEANFPKSGHIPAHLLGNMWAQTWGNIYTLLEPYPGKISIDVTPEMIKQNYTVLKMFETAEEFFLSLGLKKMPETFWKRSMLEKPTDGRDVVCHASAWDFGNREDFRIKMCTDITMEDLITIHHEMGHIQYYLQYKDQPVSFTSGANPGFHEAVGDVLALSVSTPSHLHTIGLLPQLVEDDETDINFLMNMALDKIAFLPFGYLIDQWRWSVFRGETPPEDYTREWWKLRCKHQGVAPPVSRSQGDFDPGAKYHVPANTPYIRYFVSFVIQFQFHQALCDAANHTGPLYKCDIYNSTAAGDKLAAMLRLGSSTPWQDAMEAITGQRKMDVRPLVEYFKPLLEWLEKENTGQAFGWSEECPQGLDGSIRDLNAARKWLQTFNNKYAMKVYEATLAEYNYNVNITDETKQIRIQRNLELAEFSKEYAEKSSAYDWKNYPEGLVKRQFRKLNDIGTSALKNSSKLARMESLRSEMEGIYSVGKVTMSDGRILSLEPGLTKLMAESRDASELLEAWKGWRDATGKHMKVQYEEFVSLSNEGVRELDYKDTGEYWRSWYESESFQQDLQNLLKQIQPLYKQLHGYIRKQLKQVYGDKIFPYSGHIPAHLLGNMWGQQWNNIYDLVIPFKNKTSLSVTDEMIKQQYTIEKMFWTAEDFFKSLGLEEMPMRFWKYSMIRKPKDREVVCHPSAWPFFNKKDFRIKMCTEVNMEYLITIHHEMGHIQYYLQYKDQPAIFKDGANHGFHEAIGDTMALSASTPNHLKTIGLLQTVPNDPESDINYLMKMALQKIAFLPFGYLIDQWRWSVFSGETPKDKYNEKWWDLRCKYQGIAPPVSRSESDFDPGAKFHVPANTPYIRYFVSFILQFQFHKGLCQAANHTGPLRTCDIYGSKAAGTKLSNMLKLGSSKPWPEALEMVTGTRTMDAGALMDYFQPLTEWLEKENRGEDLGWSEECPEDDLQQANQWLARYDNDAEMATYNMYEGDWSYQTNITDETSQMSVNGRLKLDYFKKAAAAEANTNFKWKDISDETIKRLFWKITNIGTSAMKNNQSLAKMQQLQSQMEGIYGAATVCVEEGKCVPLEPDVTRMMATERDYDKLQRMWFGWREKTGRLMKDSYEQFVNLSNTGVQALGYHDTGEYWRSAYESSTFEQDLKGLLKQLHPLYEQLHTYVRSKLKTIYPVDKFPTTGHIPAHILGNMWAQQWNNIYDLLQPYKNRSSVDVTPAMKEQNYTVLRMFHTAEHFFTSLGLRKMPASFWTDSMLEKPKDGRNVVCHASAWDFYNAKDFRIKMCTDINMEDLITIHHEMGHIQYFLQYDNQPQPFRDGANPGFHEAVGDTLALSVSTPKHLRKIGLMKDDSDSELDAINFLMKMALEKIAFLPFGYLIDQWRWSVFSGETPKDKYNEKWWDLRCKYQGIFPPATRSEIDFDPGAKYHIPDNTPYIRYFVSFVIQFQFHQALCKAANQTGPLHTCDIYQSKDAGKLLGDMLRLGASKPWPEAMEKITGQRKMDVGPLVEYFQPLMKWLEKENKHERPGWSEACPDASDFPVLDKTKPLRTPTSAAALVKSLHIITLISLIVLIII</sequence>
<dbReference type="SUPFAM" id="SSF55486">
    <property type="entry name" value="Metalloproteases ('zincins'), catalytic domain"/>
    <property type="match status" value="5"/>
</dbReference>
<keyword evidence="5 18" id="KW-0479">Metal-binding</keyword>
<evidence type="ECO:0000256" key="23">
    <source>
        <dbReference type="PROSITE-ProRule" id="PRU01355"/>
    </source>
</evidence>
<dbReference type="InterPro" id="IPR001548">
    <property type="entry name" value="Peptidase_M2"/>
</dbReference>
<keyword evidence="11 15" id="KW-0325">Glycoprotein</keyword>
<accession>A0AAN8JVD7</accession>
<feature type="active site" description="Proton donor 2" evidence="21">
    <location>
        <position position="2840"/>
    </location>
</feature>
<evidence type="ECO:0000256" key="13">
    <source>
        <dbReference type="ARBA" id="ARBA00039858"/>
    </source>
</evidence>
<feature type="binding site" evidence="18">
    <location>
        <position position="1566"/>
    </location>
    <ligand>
        <name>Zn(2+)</name>
        <dbReference type="ChEBI" id="CHEBI:29105"/>
        <label>1</label>
        <note>catalytic</note>
    </ligand>
</feature>
<dbReference type="Proteomes" id="UP001347796">
    <property type="component" value="Unassembled WGS sequence"/>
</dbReference>
<feature type="binding site" evidence="18">
    <location>
        <position position="1538"/>
    </location>
    <ligand>
        <name>Zn(2+)</name>
        <dbReference type="ChEBI" id="CHEBI:29105"/>
        <label>1</label>
        <note>catalytic</note>
    </ligand>
</feature>
<feature type="glycosylation site" description="N-linked (GlcNAc...) asparagine" evidence="15">
    <location>
        <position position="2397"/>
    </location>
</feature>
<evidence type="ECO:0000256" key="14">
    <source>
        <dbReference type="PIRSR" id="PIRSR601548-1"/>
    </source>
</evidence>
<evidence type="ECO:0000256" key="25">
    <source>
        <dbReference type="SAM" id="Phobius"/>
    </source>
</evidence>
<dbReference type="EC" id="3.4.-.-" evidence="24"/>
<feature type="transmembrane region" description="Helical" evidence="25">
    <location>
        <begin position="2966"/>
        <end position="2986"/>
    </location>
</feature>
<feature type="disulfide bond" evidence="23">
    <location>
        <begin position="2095"/>
        <end position="2113"/>
    </location>
</feature>